<dbReference type="Gene3D" id="3.40.190.10">
    <property type="entry name" value="Periplasmic binding protein-like II"/>
    <property type="match status" value="1"/>
</dbReference>
<organism evidence="3 4">
    <name type="scientific">Bradyrhizobium sediminis</name>
    <dbReference type="NCBI Taxonomy" id="2840469"/>
    <lineage>
        <taxon>Bacteria</taxon>
        <taxon>Pseudomonadati</taxon>
        <taxon>Pseudomonadota</taxon>
        <taxon>Alphaproteobacteria</taxon>
        <taxon>Hyphomicrobiales</taxon>
        <taxon>Nitrobacteraceae</taxon>
        <taxon>Bradyrhizobium</taxon>
    </lineage>
</organism>
<dbReference type="RefSeq" id="WP_215605798.1">
    <property type="nucleotide sequence ID" value="NZ_CP076136.1"/>
</dbReference>
<dbReference type="EMBL" id="CP076136">
    <property type="protein sequence ID" value="QWG25056.1"/>
    <property type="molecule type" value="Genomic_DNA"/>
</dbReference>
<dbReference type="PROSITE" id="PS51318">
    <property type="entry name" value="TAT"/>
    <property type="match status" value="1"/>
</dbReference>
<dbReference type="CDD" id="cd13578">
    <property type="entry name" value="PBP2_Bug27"/>
    <property type="match status" value="1"/>
</dbReference>
<dbReference type="Gene3D" id="3.40.190.150">
    <property type="entry name" value="Bordetella uptake gene, domain 1"/>
    <property type="match status" value="1"/>
</dbReference>
<name>A0A975P2E2_9BRAD</name>
<evidence type="ECO:0000313" key="4">
    <source>
        <dbReference type="Proteomes" id="UP000676951"/>
    </source>
</evidence>
<dbReference type="InterPro" id="IPR006311">
    <property type="entry name" value="TAT_signal"/>
</dbReference>
<dbReference type="Pfam" id="PF03401">
    <property type="entry name" value="TctC"/>
    <property type="match status" value="1"/>
</dbReference>
<feature type="signal peptide" evidence="2">
    <location>
        <begin position="1"/>
        <end position="27"/>
    </location>
</feature>
<dbReference type="PANTHER" id="PTHR42928">
    <property type="entry name" value="TRICARBOXYLATE-BINDING PROTEIN"/>
    <property type="match status" value="1"/>
</dbReference>
<sequence length="325" mass="34395">MRLPRRQFLHLAAGAALLPAVSRTARAQSYPSRPIRLLVGYPPGGSADMTARLMGQWLSERLGQSFVIENRAGAGTNIATEAVVRAAPDGYTLLLVAPANAINATLYEKLNFNFLRDVEPIAGIIRFPNAVVVNPSVPVKSIPELIAYAKANPGKLNMASSGNGSTIHMSGELFKMLTGINMVHVPYRGGALALTDLIAGQVQVMFDNVPTCAEHIKLGKLRGLAVTSTTRSDVLPDLPTVADFLPGYEASAWYGLAAPKGTSPEIVATLNKAVNAILVDPAAKARFTEIGAILLPGSAADFGKLVADETEKWGKVVKFAGARVE</sequence>
<evidence type="ECO:0000313" key="3">
    <source>
        <dbReference type="EMBL" id="QWG25056.1"/>
    </source>
</evidence>
<feature type="chain" id="PRO_5037770342" evidence="2">
    <location>
        <begin position="28"/>
        <end position="325"/>
    </location>
</feature>
<comment type="similarity">
    <text evidence="1">Belongs to the UPF0065 (bug) family.</text>
</comment>
<dbReference type="Proteomes" id="UP000676951">
    <property type="component" value="Chromosome"/>
</dbReference>
<proteinExistence type="inferred from homology"/>
<dbReference type="SUPFAM" id="SSF53850">
    <property type="entry name" value="Periplasmic binding protein-like II"/>
    <property type="match status" value="1"/>
</dbReference>
<reference evidence="3 4" key="1">
    <citation type="submission" date="2021-06" db="EMBL/GenBank/DDBJ databases">
        <title>Bradyrhizobium sp. S2-11-4 Genome sequencing.</title>
        <authorList>
            <person name="Jin L."/>
        </authorList>
    </citation>
    <scope>NUCLEOTIDE SEQUENCE [LARGE SCALE GENOMIC DNA]</scope>
    <source>
        <strain evidence="3 4">S2-11-4</strain>
    </source>
</reference>
<dbReference type="PIRSF" id="PIRSF017082">
    <property type="entry name" value="YflP"/>
    <property type="match status" value="1"/>
</dbReference>
<keyword evidence="2" id="KW-0732">Signal</keyword>
<protein>
    <submittedName>
        <fullName evidence="3">Tripartite tricarboxylate transporter substrate binding protein</fullName>
    </submittedName>
</protein>
<dbReference type="InterPro" id="IPR005064">
    <property type="entry name" value="BUG"/>
</dbReference>
<accession>A0A975P2E2</accession>
<dbReference type="PANTHER" id="PTHR42928:SF5">
    <property type="entry name" value="BLR1237 PROTEIN"/>
    <property type="match status" value="1"/>
</dbReference>
<gene>
    <name evidence="3" type="ORF">KMZ93_09355</name>
</gene>
<dbReference type="AlphaFoldDB" id="A0A975P2E2"/>
<dbReference type="InterPro" id="IPR042100">
    <property type="entry name" value="Bug_dom1"/>
</dbReference>
<evidence type="ECO:0000256" key="2">
    <source>
        <dbReference type="SAM" id="SignalP"/>
    </source>
</evidence>
<evidence type="ECO:0000256" key="1">
    <source>
        <dbReference type="ARBA" id="ARBA00006987"/>
    </source>
</evidence>
<keyword evidence="4" id="KW-1185">Reference proteome</keyword>